<dbReference type="EMBL" id="CP021780">
    <property type="protein sequence ID" value="ASA26345.1"/>
    <property type="molecule type" value="Genomic_DNA"/>
</dbReference>
<proteinExistence type="predicted"/>
<evidence type="ECO:0000256" key="1">
    <source>
        <dbReference type="SAM" id="Coils"/>
    </source>
</evidence>
<dbReference type="Proteomes" id="UP000249890">
    <property type="component" value="Chromosome"/>
</dbReference>
<sequence>MDKPVHVKVYSVGRCTKCNHYAEVMIHDYGRMLYRKLEDAMDDTNHQVRPIQCTKCSTAYPPERFIYRDQDSRKDILQVNIDYGGAIDPEIGELMQEGHKRRYEIYQDQERAFWGAYVEYALEDWRAAVGELLRSEIETGAAAIGLTASWKTEQQARREVAAKVVTEAERSSFWRAANVYFIQEEILYIGAMGWTPDLYAKMYGAARTRFAIMYFPIAPALEDQRTKYIGQLFRREKGDNAFLLRWIGQLTEDIQKKSVQSTALMRESEKQKHELAGLRDKLGAANERIRGLEQQNQPSEARSQEDQRRIRELKSFIGELMGELRQLRPDEKPADAGEPPELREAIELGDTVDDLSKLAGKTLAIIGGNRRRSSGDYPCRILTHNADKLDPDFYASLDQADVIAVLTRFISHAAMWEAKAYAIDQGKYIFYPQETNVNRIVSEAARII</sequence>
<dbReference type="AlphaFoldDB" id="A0A2Z2KP83"/>
<organism evidence="2 3">
    <name type="scientific">Paenibacillus donghaensis</name>
    <dbReference type="NCBI Taxonomy" id="414771"/>
    <lineage>
        <taxon>Bacteria</taxon>
        <taxon>Bacillati</taxon>
        <taxon>Bacillota</taxon>
        <taxon>Bacilli</taxon>
        <taxon>Bacillales</taxon>
        <taxon>Paenibacillaceae</taxon>
        <taxon>Paenibacillus</taxon>
    </lineage>
</organism>
<dbReference type="KEGG" id="pdh:B9T62_15510"/>
<dbReference type="OrthoDB" id="2793163at2"/>
<feature type="coiled-coil region" evidence="1">
    <location>
        <begin position="268"/>
        <end position="295"/>
    </location>
</feature>
<accession>A0A2Z2KP83</accession>
<keyword evidence="1" id="KW-0175">Coiled coil</keyword>
<reference evidence="2 3" key="1">
    <citation type="submission" date="2017-06" db="EMBL/GenBank/DDBJ databases">
        <title>Complete genome sequence of Paenibacillus donghaensis KCTC 13049T isolated from East Sea sediment, South Korea.</title>
        <authorList>
            <person name="Jung B.K."/>
            <person name="Hong S.-J."/>
            <person name="Shin J.-H."/>
        </authorList>
    </citation>
    <scope>NUCLEOTIDE SEQUENCE [LARGE SCALE GENOMIC DNA]</scope>
    <source>
        <strain evidence="2 3">KCTC 13049</strain>
    </source>
</reference>
<gene>
    <name evidence="2" type="ORF">B9T62_15510</name>
</gene>
<evidence type="ECO:0008006" key="4">
    <source>
        <dbReference type="Google" id="ProtNLM"/>
    </source>
</evidence>
<name>A0A2Z2KP83_9BACL</name>
<evidence type="ECO:0000313" key="3">
    <source>
        <dbReference type="Proteomes" id="UP000249890"/>
    </source>
</evidence>
<keyword evidence="3" id="KW-1185">Reference proteome</keyword>
<evidence type="ECO:0000313" key="2">
    <source>
        <dbReference type="EMBL" id="ASA26345.1"/>
    </source>
</evidence>
<protein>
    <recommendedName>
        <fullName evidence="4">DUF2325 domain-containing protein</fullName>
    </recommendedName>
</protein>